<dbReference type="CDD" id="cd04301">
    <property type="entry name" value="NAT_SF"/>
    <property type="match status" value="1"/>
</dbReference>
<dbReference type="RefSeq" id="WP_412699391.1">
    <property type="nucleotide sequence ID" value="NZ_JAXGFO010000015.1"/>
</dbReference>
<feature type="domain" description="N-acetyltransferase" evidence="1">
    <location>
        <begin position="20"/>
        <end position="186"/>
    </location>
</feature>
<dbReference type="EMBL" id="JAXGFO010000015">
    <property type="protein sequence ID" value="MEG3157141.1"/>
    <property type="molecule type" value="Genomic_DNA"/>
</dbReference>
<evidence type="ECO:0000313" key="2">
    <source>
        <dbReference type="EMBL" id="MEG3157141.1"/>
    </source>
</evidence>
<dbReference type="Gene3D" id="3.40.630.30">
    <property type="match status" value="1"/>
</dbReference>
<keyword evidence="3" id="KW-1185">Reference proteome</keyword>
<dbReference type="SUPFAM" id="SSF55729">
    <property type="entry name" value="Acyl-CoA N-acyltransferases (Nat)"/>
    <property type="match status" value="1"/>
</dbReference>
<dbReference type="InterPro" id="IPR051908">
    <property type="entry name" value="Ribosomal_N-acetyltransferase"/>
</dbReference>
<name>A0ABU7YNR1_9GAMM</name>
<evidence type="ECO:0000259" key="1">
    <source>
        <dbReference type="PROSITE" id="PS51186"/>
    </source>
</evidence>
<dbReference type="PANTHER" id="PTHR43441:SF11">
    <property type="entry name" value="RIBOSOMAL-PROTEIN-SERINE ACETYLTRANSFERASE"/>
    <property type="match status" value="1"/>
</dbReference>
<dbReference type="InterPro" id="IPR000182">
    <property type="entry name" value="GNAT_dom"/>
</dbReference>
<evidence type="ECO:0000313" key="3">
    <source>
        <dbReference type="Proteomes" id="UP001334501"/>
    </source>
</evidence>
<sequence>MQESAPHSTAQPPRLQTARLCLRGFVESDFEGLYALHSNPRAMRYWSFPAWTDASQAQGYFVSALQGRDPGRMLCWAITLRGADALIGTATLASIDRGQGRAEIGYALHPDRWGQGLAQEAVHAVLGHAFDGLGLRRVEADIDPRNAASCRLAERMGFIREGLLRERWCVAGEVTDSAIYGVLAGDWRAATR</sequence>
<proteinExistence type="predicted"/>
<protein>
    <submittedName>
        <fullName evidence="2">GNAT family N-acetyltransferase</fullName>
    </submittedName>
</protein>
<dbReference type="PROSITE" id="PS51186">
    <property type="entry name" value="GNAT"/>
    <property type="match status" value="1"/>
</dbReference>
<reference evidence="2 3" key="1">
    <citation type="journal article" date="2017" name="Curr. Microbiol.">
        <title>Lysobacter zhanggongensis sp. nov. Isolated from a Pit Mud.</title>
        <authorList>
            <person name="Zhang X.F."/>
            <person name="Wang H.H."/>
            <person name="Sun X.Y."/>
            <person name="Pan C.M."/>
        </authorList>
    </citation>
    <scope>NUCLEOTIDE SEQUENCE [LARGE SCALE GENOMIC DNA]</scope>
    <source>
        <strain evidence="2 3">ZGLJ7-1</strain>
    </source>
</reference>
<dbReference type="Proteomes" id="UP001334501">
    <property type="component" value="Unassembled WGS sequence"/>
</dbReference>
<dbReference type="PANTHER" id="PTHR43441">
    <property type="entry name" value="RIBOSOMAL-PROTEIN-SERINE ACETYLTRANSFERASE"/>
    <property type="match status" value="1"/>
</dbReference>
<dbReference type="Pfam" id="PF13302">
    <property type="entry name" value="Acetyltransf_3"/>
    <property type="match status" value="1"/>
</dbReference>
<organism evidence="2 3">
    <name type="scientific">Lysobacter zhanggongensis</name>
    <dbReference type="NCBI Taxonomy" id="1774951"/>
    <lineage>
        <taxon>Bacteria</taxon>
        <taxon>Pseudomonadati</taxon>
        <taxon>Pseudomonadota</taxon>
        <taxon>Gammaproteobacteria</taxon>
        <taxon>Lysobacterales</taxon>
        <taxon>Lysobacteraceae</taxon>
        <taxon>Lysobacter</taxon>
    </lineage>
</organism>
<gene>
    <name evidence="2" type="ORF">SNE33_04410</name>
</gene>
<accession>A0ABU7YNR1</accession>
<comment type="caution">
    <text evidence="2">The sequence shown here is derived from an EMBL/GenBank/DDBJ whole genome shotgun (WGS) entry which is preliminary data.</text>
</comment>
<dbReference type="InterPro" id="IPR016181">
    <property type="entry name" value="Acyl_CoA_acyltransferase"/>
</dbReference>